<dbReference type="CDD" id="cd08195">
    <property type="entry name" value="DHQS"/>
    <property type="match status" value="1"/>
</dbReference>
<feature type="domain" description="3-dehydroquinate synthase C-terminal" evidence="21">
    <location>
        <begin position="189"/>
        <end position="337"/>
    </location>
</feature>
<evidence type="ECO:0000256" key="9">
    <source>
        <dbReference type="ARBA" id="ARBA00017684"/>
    </source>
</evidence>
<dbReference type="Gene3D" id="1.20.1090.10">
    <property type="entry name" value="Dehydroquinate synthase-like - alpha domain"/>
    <property type="match status" value="1"/>
</dbReference>
<keyword evidence="16 19" id="KW-0057">Aromatic amino acid biosynthesis</keyword>
<keyword evidence="12 19" id="KW-0479">Metal-binding</keyword>
<dbReference type="GO" id="GO:0009073">
    <property type="term" value="P:aromatic amino acid family biosynthetic process"/>
    <property type="evidence" value="ECO:0007669"/>
    <property type="project" value="UniProtKB-KW"/>
</dbReference>
<keyword evidence="15 19" id="KW-0520">NAD</keyword>
<dbReference type="PIRSF" id="PIRSF001455">
    <property type="entry name" value="DHQ_synth"/>
    <property type="match status" value="1"/>
</dbReference>
<feature type="binding site" evidence="19">
    <location>
        <position position="192"/>
    </location>
    <ligand>
        <name>Zn(2+)</name>
        <dbReference type="ChEBI" id="CHEBI:29105"/>
    </ligand>
</feature>
<evidence type="ECO:0000259" key="20">
    <source>
        <dbReference type="Pfam" id="PF01761"/>
    </source>
</evidence>
<keyword evidence="14 19" id="KW-0862">Zinc</keyword>
<comment type="subcellular location">
    <subcellularLocation>
        <location evidence="5 19">Cytoplasm</location>
    </subcellularLocation>
</comment>
<evidence type="ECO:0000256" key="5">
    <source>
        <dbReference type="ARBA" id="ARBA00004496"/>
    </source>
</evidence>
<dbReference type="RefSeq" id="WP_119453169.1">
    <property type="nucleotide sequence ID" value="NZ_QWGA01000003.1"/>
</dbReference>
<evidence type="ECO:0000256" key="12">
    <source>
        <dbReference type="ARBA" id="ARBA00022723"/>
    </source>
</evidence>
<evidence type="ECO:0000256" key="11">
    <source>
        <dbReference type="ARBA" id="ARBA00022605"/>
    </source>
</evidence>
<protein>
    <recommendedName>
        <fullName evidence="9 19">3-dehydroquinate synthase</fullName>
        <shortName evidence="19">DHQS</shortName>
        <ecNumber evidence="8 19">4.2.3.4</ecNumber>
    </recommendedName>
</protein>
<dbReference type="GO" id="GO:0008652">
    <property type="term" value="P:amino acid biosynthetic process"/>
    <property type="evidence" value="ECO:0007669"/>
    <property type="project" value="UniProtKB-KW"/>
</dbReference>
<feature type="binding site" evidence="19">
    <location>
        <begin position="137"/>
        <end position="138"/>
    </location>
    <ligand>
        <name>NAD(+)</name>
        <dbReference type="ChEBI" id="CHEBI:57540"/>
    </ligand>
</feature>
<evidence type="ECO:0000256" key="1">
    <source>
        <dbReference type="ARBA" id="ARBA00001393"/>
    </source>
</evidence>
<comment type="catalytic activity">
    <reaction evidence="1 19">
        <text>7-phospho-2-dehydro-3-deoxy-D-arabino-heptonate = 3-dehydroquinate + phosphate</text>
        <dbReference type="Rhea" id="RHEA:21968"/>
        <dbReference type="ChEBI" id="CHEBI:32364"/>
        <dbReference type="ChEBI" id="CHEBI:43474"/>
        <dbReference type="ChEBI" id="CHEBI:58394"/>
        <dbReference type="EC" id="4.2.3.4"/>
    </reaction>
</comment>
<evidence type="ECO:0000256" key="8">
    <source>
        <dbReference type="ARBA" id="ARBA00013031"/>
    </source>
</evidence>
<comment type="pathway">
    <text evidence="6 19">Metabolic intermediate biosynthesis; chorismate biosynthesis; chorismate from D-erythrose 4-phosphate and phosphoenolpyruvate: step 2/7.</text>
</comment>
<evidence type="ECO:0000256" key="14">
    <source>
        <dbReference type="ARBA" id="ARBA00022833"/>
    </source>
</evidence>
<dbReference type="NCBIfam" id="TIGR01357">
    <property type="entry name" value="aroB"/>
    <property type="match status" value="1"/>
</dbReference>
<dbReference type="Pfam" id="PF01761">
    <property type="entry name" value="DHQ_synthase"/>
    <property type="match status" value="1"/>
</dbReference>
<dbReference type="OrthoDB" id="9806583at2"/>
<evidence type="ECO:0000259" key="21">
    <source>
        <dbReference type="Pfam" id="PF24621"/>
    </source>
</evidence>
<comment type="caution">
    <text evidence="22">The sequence shown here is derived from an EMBL/GenBank/DDBJ whole genome shotgun (WGS) entry which is preliminary data.</text>
</comment>
<dbReference type="SUPFAM" id="SSF56796">
    <property type="entry name" value="Dehydroquinate synthase-like"/>
    <property type="match status" value="1"/>
</dbReference>
<evidence type="ECO:0000256" key="6">
    <source>
        <dbReference type="ARBA" id="ARBA00004661"/>
    </source>
</evidence>
<comment type="cofactor">
    <cofactor evidence="3">
        <name>Zn(2+)</name>
        <dbReference type="ChEBI" id="CHEBI:29105"/>
    </cofactor>
</comment>
<feature type="binding site" evidence="19">
    <location>
        <position position="255"/>
    </location>
    <ligand>
        <name>Zn(2+)</name>
        <dbReference type="ChEBI" id="CHEBI:29105"/>
    </ligand>
</feature>
<dbReference type="PANTHER" id="PTHR43622">
    <property type="entry name" value="3-DEHYDROQUINATE SYNTHASE"/>
    <property type="match status" value="1"/>
</dbReference>
<evidence type="ECO:0000256" key="17">
    <source>
        <dbReference type="ARBA" id="ARBA00023239"/>
    </source>
</evidence>
<dbReference type="Pfam" id="PF24621">
    <property type="entry name" value="DHQS_C"/>
    <property type="match status" value="1"/>
</dbReference>
<feature type="binding site" evidence="19">
    <location>
        <position position="150"/>
    </location>
    <ligand>
        <name>NAD(+)</name>
        <dbReference type="ChEBI" id="CHEBI:57540"/>
    </ligand>
</feature>
<evidence type="ECO:0000256" key="18">
    <source>
        <dbReference type="ARBA" id="ARBA00023285"/>
    </source>
</evidence>
<dbReference type="AlphaFoldDB" id="A0A399RJ50"/>
<dbReference type="UniPathway" id="UPA00053">
    <property type="reaction ID" value="UER00085"/>
</dbReference>
<accession>A0A399RJ50</accession>
<dbReference type="EMBL" id="QWGA01000003">
    <property type="protein sequence ID" value="RIJ31676.1"/>
    <property type="molecule type" value="Genomic_DNA"/>
</dbReference>
<evidence type="ECO:0000256" key="10">
    <source>
        <dbReference type="ARBA" id="ARBA00022490"/>
    </source>
</evidence>
<dbReference type="Gene3D" id="3.40.50.1970">
    <property type="match status" value="1"/>
</dbReference>
<evidence type="ECO:0000313" key="23">
    <source>
        <dbReference type="Proteomes" id="UP000265845"/>
    </source>
</evidence>
<comment type="caution">
    <text evidence="19">Lacks conserved residue(s) required for the propagation of feature annotation.</text>
</comment>
<keyword evidence="10 19" id="KW-0963">Cytoplasm</keyword>
<dbReference type="EC" id="4.2.3.4" evidence="8 19"/>
<feature type="binding site" evidence="19">
    <location>
        <position position="159"/>
    </location>
    <ligand>
        <name>NAD(+)</name>
        <dbReference type="ChEBI" id="CHEBI:57540"/>
    </ligand>
</feature>
<evidence type="ECO:0000256" key="3">
    <source>
        <dbReference type="ARBA" id="ARBA00001947"/>
    </source>
</evidence>
<dbReference type="GO" id="GO:0009423">
    <property type="term" value="P:chorismate biosynthetic process"/>
    <property type="evidence" value="ECO:0007669"/>
    <property type="project" value="UniProtKB-UniRule"/>
</dbReference>
<evidence type="ECO:0000256" key="4">
    <source>
        <dbReference type="ARBA" id="ARBA00003485"/>
    </source>
</evidence>
<dbReference type="InterPro" id="IPR050071">
    <property type="entry name" value="Dehydroquinate_synthase"/>
</dbReference>
<feature type="domain" description="3-dehydroquinate synthase N-terminal" evidence="20">
    <location>
        <begin position="77"/>
        <end position="185"/>
    </location>
</feature>
<evidence type="ECO:0000256" key="2">
    <source>
        <dbReference type="ARBA" id="ARBA00001911"/>
    </source>
</evidence>
<dbReference type="HAMAP" id="MF_00110">
    <property type="entry name" value="DHQ_synthase"/>
    <property type="match status" value="1"/>
</dbReference>
<dbReference type="Proteomes" id="UP000265845">
    <property type="component" value="Unassembled WGS sequence"/>
</dbReference>
<evidence type="ECO:0000256" key="19">
    <source>
        <dbReference type="HAMAP-Rule" id="MF_00110"/>
    </source>
</evidence>
<keyword evidence="23" id="KW-1185">Reference proteome</keyword>
<evidence type="ECO:0000313" key="22">
    <source>
        <dbReference type="EMBL" id="RIJ31676.1"/>
    </source>
</evidence>
<dbReference type="GO" id="GO:0000166">
    <property type="term" value="F:nucleotide binding"/>
    <property type="evidence" value="ECO:0007669"/>
    <property type="project" value="UniProtKB-KW"/>
</dbReference>
<comment type="cofactor">
    <cofactor evidence="2 19">
        <name>NAD(+)</name>
        <dbReference type="ChEBI" id="CHEBI:57540"/>
    </cofactor>
</comment>
<keyword evidence="13 19" id="KW-0547">Nucleotide-binding</keyword>
<evidence type="ECO:0000256" key="16">
    <source>
        <dbReference type="ARBA" id="ARBA00023141"/>
    </source>
</evidence>
<evidence type="ECO:0000256" key="15">
    <source>
        <dbReference type="ARBA" id="ARBA00023027"/>
    </source>
</evidence>
<gene>
    <name evidence="19" type="primary">aroB</name>
    <name evidence="22" type="ORF">D1222_05385</name>
</gene>
<reference evidence="22 23" key="1">
    <citation type="submission" date="2018-08" db="EMBL/GenBank/DDBJ databases">
        <title>Henriciella mobilis sp. nov., isolated from seawater.</title>
        <authorList>
            <person name="Cheng H."/>
            <person name="Wu Y.-H."/>
            <person name="Xu X.-W."/>
            <person name="Guo L.-L."/>
        </authorList>
    </citation>
    <scope>NUCLEOTIDE SEQUENCE [LARGE SCALE GENOMIC DNA]</scope>
    <source>
        <strain evidence="22 23">CCUG67844</strain>
    </source>
</reference>
<sequence length="376" mass="39311">MTETATALHSVRVDLGARSYDIKIGAGLIESAGATLAPLTRQPRVFVLTDGTVGGLYAGTLEKSLSAAGLDMRLKAVSPGEGAKSWAILGEVLDWLLSEGAGRDDILVALGGGIVGDLTGLAASLMKRGMTFVQVPTTLLAQVDSSVGGKTAVNASQGKNLIGAFYQPALVLADTGLLASLPERERLAGYAEIVKYALIDDATFFDWLESHGRDVVALKQDALAEAVAVSCRAKARIVSQDERESGVRALLNLGHTFGHALEAVNGFRSTLLHGEAVAAGMALALRYSARLGLMSVEDAHRAEALLEKAGLVTQLNRVPGGPYTSSALVEAMKQDKKGRAGKIPLILARGLGQAFILPDADLADVGEFLEGELQRS</sequence>
<evidence type="ECO:0000256" key="13">
    <source>
        <dbReference type="ARBA" id="ARBA00022741"/>
    </source>
</evidence>
<dbReference type="FunFam" id="3.40.50.1970:FF:000007">
    <property type="entry name" value="Pentafunctional AROM polypeptide"/>
    <property type="match status" value="1"/>
</dbReference>
<comment type="function">
    <text evidence="4 19">Catalyzes the conversion of 3-deoxy-D-arabino-heptulosonate 7-phosphate (DAHP) to dehydroquinate (DHQ).</text>
</comment>
<keyword evidence="17 19" id="KW-0456">Lyase</keyword>
<comment type="cofactor">
    <cofactor evidence="19">
        <name>Co(2+)</name>
        <dbReference type="ChEBI" id="CHEBI:48828"/>
    </cofactor>
    <cofactor evidence="19">
        <name>Zn(2+)</name>
        <dbReference type="ChEBI" id="CHEBI:29105"/>
    </cofactor>
    <text evidence="19">Binds 1 divalent metal cation per subunit. Can use either Co(2+) or Zn(2+).</text>
</comment>
<comment type="similarity">
    <text evidence="7 19">Belongs to the sugar phosphate cyclases superfamily. Dehydroquinate synthase family.</text>
</comment>
<dbReference type="InterPro" id="IPR030960">
    <property type="entry name" value="DHQS/DOIS_N"/>
</dbReference>
<organism evidence="22 23">
    <name type="scientific">Henriciella algicola</name>
    <dbReference type="NCBI Taxonomy" id="1608422"/>
    <lineage>
        <taxon>Bacteria</taxon>
        <taxon>Pseudomonadati</taxon>
        <taxon>Pseudomonadota</taxon>
        <taxon>Alphaproteobacteria</taxon>
        <taxon>Hyphomonadales</taxon>
        <taxon>Hyphomonadaceae</taxon>
        <taxon>Henriciella</taxon>
    </lineage>
</organism>
<evidence type="ECO:0000256" key="7">
    <source>
        <dbReference type="ARBA" id="ARBA00005412"/>
    </source>
</evidence>
<keyword evidence="18 19" id="KW-0170">Cobalt</keyword>
<dbReference type="GO" id="GO:0003856">
    <property type="term" value="F:3-dehydroquinate synthase activity"/>
    <property type="evidence" value="ECO:0007669"/>
    <property type="project" value="UniProtKB-UniRule"/>
</dbReference>
<dbReference type="InterPro" id="IPR056179">
    <property type="entry name" value="DHQS_C"/>
</dbReference>
<dbReference type="InterPro" id="IPR016037">
    <property type="entry name" value="DHQ_synth_AroB"/>
</dbReference>
<dbReference type="GO" id="GO:0046872">
    <property type="term" value="F:metal ion binding"/>
    <property type="evidence" value="ECO:0007669"/>
    <property type="project" value="UniProtKB-KW"/>
</dbReference>
<proteinExistence type="inferred from homology"/>
<dbReference type="InterPro" id="IPR030963">
    <property type="entry name" value="DHQ_synth_fam"/>
</dbReference>
<name>A0A399RJ50_9PROT</name>
<dbReference type="PANTHER" id="PTHR43622:SF7">
    <property type="entry name" value="3-DEHYDROQUINATE SYNTHASE, CHLOROPLASTIC"/>
    <property type="match status" value="1"/>
</dbReference>
<feature type="binding site" evidence="19">
    <location>
        <position position="273"/>
    </location>
    <ligand>
        <name>Zn(2+)</name>
        <dbReference type="ChEBI" id="CHEBI:29105"/>
    </ligand>
</feature>
<dbReference type="GO" id="GO:0005737">
    <property type="term" value="C:cytoplasm"/>
    <property type="evidence" value="ECO:0007669"/>
    <property type="project" value="UniProtKB-SubCell"/>
</dbReference>
<keyword evidence="11 19" id="KW-0028">Amino-acid biosynthesis</keyword>